<keyword evidence="4 7" id="KW-1133">Transmembrane helix</keyword>
<keyword evidence="9" id="KW-1185">Reference proteome</keyword>
<dbReference type="PANTHER" id="PTHR30213:SF0">
    <property type="entry name" value="UPF0761 MEMBRANE PROTEIN YIHY"/>
    <property type="match status" value="1"/>
</dbReference>
<evidence type="ECO:0000256" key="7">
    <source>
        <dbReference type="SAM" id="Phobius"/>
    </source>
</evidence>
<keyword evidence="5 7" id="KW-0472">Membrane</keyword>
<dbReference type="PANTHER" id="PTHR30213">
    <property type="entry name" value="INNER MEMBRANE PROTEIN YHJD"/>
    <property type="match status" value="1"/>
</dbReference>
<feature type="transmembrane region" description="Helical" evidence="7">
    <location>
        <begin position="203"/>
        <end position="223"/>
    </location>
</feature>
<evidence type="ECO:0000256" key="1">
    <source>
        <dbReference type="ARBA" id="ARBA00004651"/>
    </source>
</evidence>
<feature type="region of interest" description="Disordered" evidence="6">
    <location>
        <begin position="302"/>
        <end position="328"/>
    </location>
</feature>
<dbReference type="RefSeq" id="WP_318599481.1">
    <property type="nucleotide sequence ID" value="NZ_JAWSTH010000073.1"/>
</dbReference>
<evidence type="ECO:0000256" key="4">
    <source>
        <dbReference type="ARBA" id="ARBA00022989"/>
    </source>
</evidence>
<evidence type="ECO:0000313" key="9">
    <source>
        <dbReference type="Proteomes" id="UP001284601"/>
    </source>
</evidence>
<reference evidence="9" key="1">
    <citation type="submission" date="2023-07" db="EMBL/GenBank/DDBJ databases">
        <title>Conexibacter stalactiti sp. nov., isolated from stalactites in a lava cave and emended description of the genus Conexibacter.</title>
        <authorList>
            <person name="Lee S.D."/>
        </authorList>
    </citation>
    <scope>NUCLEOTIDE SEQUENCE [LARGE SCALE GENOMIC DNA]</scope>
    <source>
        <strain evidence="9">KCTC 39840</strain>
    </source>
</reference>
<dbReference type="Pfam" id="PF03631">
    <property type="entry name" value="Virul_fac_BrkB"/>
    <property type="match status" value="1"/>
</dbReference>
<dbReference type="PIRSF" id="PIRSF035875">
    <property type="entry name" value="RNase_BN"/>
    <property type="match status" value="1"/>
</dbReference>
<sequence>MGTGDVPHHRGVGRRADYAPTGTDTGTGLFATLKRTVREYSEDNMSDWAAALTYYGLLSLFPALIALVSILGLFGDPQSTTRSLTDIVTRLGPSSASDTFAGPIRSITSNRGAAGVLFFVGLGTAIWSASGYIGAFTRAANIIYETPEGRPFWKLRPLQLLVTLAMVVLLALVALALVMTGPVVDTVADAIGIGSTAVTVWEIAKWPVLLAVVVLMFAVLYHVSPNVKLPGFKWVTPGALLAIVVWLVASALFAFYVANFGSYDKTYGTLGGIVVLLVWFWITNVALLLGMELNSERERSRELDAGVPGAEKELQLDARDEPKRRRTT</sequence>
<feature type="transmembrane region" description="Helical" evidence="7">
    <location>
        <begin position="160"/>
        <end position="183"/>
    </location>
</feature>
<evidence type="ECO:0000313" key="8">
    <source>
        <dbReference type="EMBL" id="MDW5597045.1"/>
    </source>
</evidence>
<dbReference type="NCBIfam" id="TIGR00765">
    <property type="entry name" value="yihY_not_rbn"/>
    <property type="match status" value="1"/>
</dbReference>
<feature type="transmembrane region" description="Helical" evidence="7">
    <location>
        <begin position="52"/>
        <end position="74"/>
    </location>
</feature>
<proteinExistence type="predicted"/>
<comment type="subcellular location">
    <subcellularLocation>
        <location evidence="1">Cell membrane</location>
        <topology evidence="1">Multi-pass membrane protein</topology>
    </subcellularLocation>
</comment>
<protein>
    <submittedName>
        <fullName evidence="8">YihY/virulence factor BrkB family protein</fullName>
    </submittedName>
</protein>
<evidence type="ECO:0000256" key="3">
    <source>
        <dbReference type="ARBA" id="ARBA00022692"/>
    </source>
</evidence>
<dbReference type="EMBL" id="JAWSTH010000073">
    <property type="protein sequence ID" value="MDW5597045.1"/>
    <property type="molecule type" value="Genomic_DNA"/>
</dbReference>
<evidence type="ECO:0000256" key="2">
    <source>
        <dbReference type="ARBA" id="ARBA00022475"/>
    </source>
</evidence>
<comment type="caution">
    <text evidence="8">The sequence shown here is derived from an EMBL/GenBank/DDBJ whole genome shotgun (WGS) entry which is preliminary data.</text>
</comment>
<name>A0ABU4HUY0_9ACTN</name>
<feature type="region of interest" description="Disordered" evidence="6">
    <location>
        <begin position="1"/>
        <end position="20"/>
    </location>
</feature>
<feature type="transmembrane region" description="Helical" evidence="7">
    <location>
        <begin position="270"/>
        <end position="291"/>
    </location>
</feature>
<accession>A0ABU4HUY0</accession>
<evidence type="ECO:0000256" key="5">
    <source>
        <dbReference type="ARBA" id="ARBA00023136"/>
    </source>
</evidence>
<feature type="transmembrane region" description="Helical" evidence="7">
    <location>
        <begin position="235"/>
        <end position="258"/>
    </location>
</feature>
<evidence type="ECO:0000256" key="6">
    <source>
        <dbReference type="SAM" id="MobiDB-lite"/>
    </source>
</evidence>
<dbReference type="Proteomes" id="UP001284601">
    <property type="component" value="Unassembled WGS sequence"/>
</dbReference>
<gene>
    <name evidence="8" type="ORF">R7226_22040</name>
</gene>
<dbReference type="InterPro" id="IPR017039">
    <property type="entry name" value="Virul_fac_BrkB"/>
</dbReference>
<organism evidence="8 9">
    <name type="scientific">Conexibacter stalactiti</name>
    <dbReference type="NCBI Taxonomy" id="1940611"/>
    <lineage>
        <taxon>Bacteria</taxon>
        <taxon>Bacillati</taxon>
        <taxon>Actinomycetota</taxon>
        <taxon>Thermoleophilia</taxon>
        <taxon>Solirubrobacterales</taxon>
        <taxon>Conexibacteraceae</taxon>
        <taxon>Conexibacter</taxon>
    </lineage>
</organism>
<keyword evidence="2" id="KW-1003">Cell membrane</keyword>
<keyword evidence="3 7" id="KW-0812">Transmembrane</keyword>